<dbReference type="EMBL" id="MF685375">
    <property type="protein sequence ID" value="AXU39967.1"/>
    <property type="molecule type" value="mRNA"/>
</dbReference>
<dbReference type="GO" id="GO:0005886">
    <property type="term" value="C:plasma membrane"/>
    <property type="evidence" value="ECO:0007669"/>
    <property type="project" value="UniProtKB-SubCell"/>
</dbReference>
<dbReference type="GO" id="GO:0008049">
    <property type="term" value="P:male courtship behavior"/>
    <property type="evidence" value="ECO:0007669"/>
    <property type="project" value="TreeGrafter"/>
</dbReference>
<keyword evidence="7 8" id="KW-0807">Transducer</keyword>
<organism evidence="9">
    <name type="scientific">Meteorus pulchricornis</name>
    <dbReference type="NCBI Taxonomy" id="51522"/>
    <lineage>
        <taxon>Eukaryota</taxon>
        <taxon>Metazoa</taxon>
        <taxon>Ecdysozoa</taxon>
        <taxon>Arthropoda</taxon>
        <taxon>Hexapoda</taxon>
        <taxon>Insecta</taxon>
        <taxon>Pterygota</taxon>
        <taxon>Neoptera</taxon>
        <taxon>Endopterygota</taxon>
        <taxon>Hymenoptera</taxon>
        <taxon>Apocrita</taxon>
        <taxon>Ichneumonoidea</taxon>
        <taxon>Braconidae</taxon>
        <taxon>Meteorinae</taxon>
        <taxon>Meteorus</taxon>
    </lineage>
</organism>
<feature type="transmembrane region" description="Helical" evidence="8">
    <location>
        <begin position="83"/>
        <end position="103"/>
    </location>
</feature>
<name>A0A346TLL7_9HYME</name>
<evidence type="ECO:0000313" key="9">
    <source>
        <dbReference type="EMBL" id="AXU39967.1"/>
    </source>
</evidence>
<keyword evidence="3 8" id="KW-0812">Transmembrane</keyword>
<proteinExistence type="evidence at transcript level"/>
<dbReference type="GO" id="GO:0050909">
    <property type="term" value="P:sensory perception of taste"/>
    <property type="evidence" value="ECO:0007669"/>
    <property type="project" value="InterPro"/>
</dbReference>
<evidence type="ECO:0000256" key="1">
    <source>
        <dbReference type="ARBA" id="ARBA00004651"/>
    </source>
</evidence>
<dbReference type="PANTHER" id="PTHR21143:SF104">
    <property type="entry name" value="GUSTATORY RECEPTOR 8A-RELATED"/>
    <property type="match status" value="1"/>
</dbReference>
<keyword evidence="6 8" id="KW-0675">Receptor</keyword>
<evidence type="ECO:0000256" key="5">
    <source>
        <dbReference type="ARBA" id="ARBA00023136"/>
    </source>
</evidence>
<feature type="transmembrane region" description="Helical" evidence="8">
    <location>
        <begin position="166"/>
        <end position="189"/>
    </location>
</feature>
<comment type="similarity">
    <text evidence="8">Belongs to the insect chemoreceptor superfamily. Gustatory receptor (GR) family.</text>
</comment>
<evidence type="ECO:0000256" key="4">
    <source>
        <dbReference type="ARBA" id="ARBA00022989"/>
    </source>
</evidence>
<accession>A0A346TLL7</accession>
<keyword evidence="4 8" id="KW-1133">Transmembrane helix</keyword>
<evidence type="ECO:0000256" key="2">
    <source>
        <dbReference type="ARBA" id="ARBA00022475"/>
    </source>
</evidence>
<dbReference type="AlphaFoldDB" id="A0A346TLL7"/>
<feature type="transmembrane region" description="Helical" evidence="8">
    <location>
        <begin position="253"/>
        <end position="275"/>
    </location>
</feature>
<keyword evidence="5 8" id="KW-0472">Membrane</keyword>
<dbReference type="GO" id="GO:0007635">
    <property type="term" value="P:chemosensory behavior"/>
    <property type="evidence" value="ECO:0007669"/>
    <property type="project" value="TreeGrafter"/>
</dbReference>
<reference evidence="9" key="1">
    <citation type="submission" date="2017-08" db="EMBL/GenBank/DDBJ databases">
        <authorList>
            <person name="de Groot N.N."/>
        </authorList>
    </citation>
    <scope>NUCLEOTIDE SEQUENCE</scope>
</reference>
<dbReference type="PANTHER" id="PTHR21143">
    <property type="entry name" value="INVERTEBRATE GUSTATORY RECEPTOR"/>
    <property type="match status" value="1"/>
</dbReference>
<evidence type="ECO:0000256" key="3">
    <source>
        <dbReference type="ARBA" id="ARBA00022692"/>
    </source>
</evidence>
<dbReference type="GO" id="GO:0043025">
    <property type="term" value="C:neuronal cell body"/>
    <property type="evidence" value="ECO:0007669"/>
    <property type="project" value="TreeGrafter"/>
</dbReference>
<keyword evidence="2 8" id="KW-1003">Cell membrane</keyword>
<dbReference type="InterPro" id="IPR013604">
    <property type="entry name" value="7TM_chemorcpt"/>
</dbReference>
<evidence type="ECO:0000256" key="8">
    <source>
        <dbReference type="RuleBase" id="RU363108"/>
    </source>
</evidence>
<dbReference type="GO" id="GO:0030424">
    <property type="term" value="C:axon"/>
    <property type="evidence" value="ECO:0007669"/>
    <property type="project" value="TreeGrafter"/>
</dbReference>
<dbReference type="Pfam" id="PF08395">
    <property type="entry name" value="7tm_7"/>
    <property type="match status" value="1"/>
</dbReference>
<evidence type="ECO:0000256" key="7">
    <source>
        <dbReference type="ARBA" id="ARBA00023224"/>
    </source>
</evidence>
<feature type="transmembrane region" description="Helical" evidence="8">
    <location>
        <begin position="134"/>
        <end position="154"/>
    </location>
</feature>
<dbReference type="GO" id="GO:0007165">
    <property type="term" value="P:signal transduction"/>
    <property type="evidence" value="ECO:0007669"/>
    <property type="project" value="UniProtKB-KW"/>
</dbReference>
<dbReference type="GO" id="GO:0030425">
    <property type="term" value="C:dendrite"/>
    <property type="evidence" value="ECO:0007669"/>
    <property type="project" value="TreeGrafter"/>
</dbReference>
<feature type="transmembrane region" description="Helical" evidence="8">
    <location>
        <begin position="281"/>
        <end position="300"/>
    </location>
</feature>
<feature type="transmembrane region" description="Helical" evidence="8">
    <location>
        <begin position="354"/>
        <end position="375"/>
    </location>
</feature>
<sequence>MKISWANPRDIIKASWPSLCISSAVGLRPFEVCRKKIVSYLYIITILTCYYGLFYVSFDYCDKLFISLEIICKSTKIRRFQMILNIFILPIMVISSASTSYQLKNSLLHIHNFDKKLEMFNVKLNYKENMREEAVHVFGIMIITILMGLMEYYSYTYAGTTYMYDLMWITMQFPQIVNSVIISTFVIMLGKIRKRHGIINNLIVDLKYLKKNEVRTIISAEIDNVFKLKLLREMYEICDNVATRVNAAYGITLLMSIVIFVIAICAHIGVVHATFGSQIDTVDFIVDTIWAFFYFGKFVYVADACHSYRAEGKRASELLHKCQVDANCHLLKQENESFARHVSYSNIRIKACDFFTIDYSLIVKVVVALSIYVFFLSQFSCTQ</sequence>
<feature type="transmembrane region" description="Helical" evidence="8">
    <location>
        <begin position="37"/>
        <end position="58"/>
    </location>
</feature>
<comment type="subcellular location">
    <subcellularLocation>
        <location evidence="1 8">Cell membrane</location>
        <topology evidence="1 8">Multi-pass membrane protein</topology>
    </subcellularLocation>
</comment>
<comment type="function">
    <text evidence="8">Gustatory receptor which mediates acceptance or avoidance behavior, depending on its substrates.</text>
</comment>
<protein>
    <recommendedName>
        <fullName evidence="8">Gustatory receptor</fullName>
    </recommendedName>
</protein>
<evidence type="ECO:0000256" key="6">
    <source>
        <dbReference type="ARBA" id="ARBA00023170"/>
    </source>
</evidence>